<organism evidence="2 3">
    <name type="scientific">Loxostege sticticalis</name>
    <name type="common">Beet webworm moth</name>
    <dbReference type="NCBI Taxonomy" id="481309"/>
    <lineage>
        <taxon>Eukaryota</taxon>
        <taxon>Metazoa</taxon>
        <taxon>Ecdysozoa</taxon>
        <taxon>Arthropoda</taxon>
        <taxon>Hexapoda</taxon>
        <taxon>Insecta</taxon>
        <taxon>Pterygota</taxon>
        <taxon>Neoptera</taxon>
        <taxon>Endopterygota</taxon>
        <taxon>Lepidoptera</taxon>
        <taxon>Glossata</taxon>
        <taxon>Ditrysia</taxon>
        <taxon>Pyraloidea</taxon>
        <taxon>Crambidae</taxon>
        <taxon>Pyraustinae</taxon>
        <taxon>Loxostege</taxon>
    </lineage>
</organism>
<accession>A0ABR3HBG9</accession>
<comment type="caution">
    <text evidence="2">The sequence shown here is derived from an EMBL/GenBank/DDBJ whole genome shotgun (WGS) entry which is preliminary data.</text>
</comment>
<feature type="chain" id="PRO_5045563777" evidence="1">
    <location>
        <begin position="18"/>
        <end position="234"/>
    </location>
</feature>
<name>A0ABR3HBG9_LOXSC</name>
<keyword evidence="3" id="KW-1185">Reference proteome</keyword>
<protein>
    <submittedName>
        <fullName evidence="2">Uncharacterized protein</fullName>
    </submittedName>
</protein>
<evidence type="ECO:0000256" key="1">
    <source>
        <dbReference type="SAM" id="SignalP"/>
    </source>
</evidence>
<proteinExistence type="predicted"/>
<dbReference type="Proteomes" id="UP001549920">
    <property type="component" value="Unassembled WGS sequence"/>
</dbReference>
<evidence type="ECO:0000313" key="3">
    <source>
        <dbReference type="Proteomes" id="UP001549920"/>
    </source>
</evidence>
<dbReference type="EMBL" id="JBEUOH010000022">
    <property type="protein sequence ID" value="KAL0867688.1"/>
    <property type="molecule type" value="Genomic_DNA"/>
</dbReference>
<evidence type="ECO:0000313" key="2">
    <source>
        <dbReference type="EMBL" id="KAL0867688.1"/>
    </source>
</evidence>
<sequence length="234" mass="27261">MLLLVLLSVFLLQEIHGMEEELRAQNISTENWTSCETYLSNSSYDKIRVIDVDWIIFYFWSLHFEKSYHIRFSEPSNVLLDRFRIELSEVIKPAVNWSDAELFVETSIDLSGLFIRTETPGKFRFIPTLAFRYRSCPMLIFAMKMVDGLLGMMNCKQKVAYALAPIQVLNKMTPEEIESSALKMNFWNPFARSYLMKSKSFDAAAPLPPLEDVDDAEDDVQVEIDREKNRFQII</sequence>
<feature type="signal peptide" evidence="1">
    <location>
        <begin position="1"/>
        <end position="17"/>
    </location>
</feature>
<keyword evidence="1" id="KW-0732">Signal</keyword>
<gene>
    <name evidence="2" type="ORF">ABMA27_008425</name>
</gene>
<reference evidence="2 3" key="1">
    <citation type="submission" date="2024-06" db="EMBL/GenBank/DDBJ databases">
        <title>A chromosome-level genome assembly of beet webworm, Loxostege sticticalis.</title>
        <authorList>
            <person name="Zhang Y."/>
        </authorList>
    </citation>
    <scope>NUCLEOTIDE SEQUENCE [LARGE SCALE GENOMIC DNA]</scope>
    <source>
        <strain evidence="2">AQ026</strain>
        <tissue evidence="2">Whole body</tissue>
    </source>
</reference>